<dbReference type="GO" id="GO:0005737">
    <property type="term" value="C:cytoplasm"/>
    <property type="evidence" value="ECO:0007669"/>
    <property type="project" value="UniProtKB-SubCell"/>
</dbReference>
<dbReference type="Pfam" id="PF10294">
    <property type="entry name" value="Methyltransf_16"/>
    <property type="match status" value="1"/>
</dbReference>
<evidence type="ECO:0000256" key="1">
    <source>
        <dbReference type="HAMAP-Rule" id="MF_03198"/>
    </source>
</evidence>
<dbReference type="InterPro" id="IPR029063">
    <property type="entry name" value="SAM-dependent_MTases_sf"/>
</dbReference>
<feature type="binding site" evidence="1">
    <location>
        <position position="153"/>
    </location>
    <ligand>
        <name>S-adenosyl-L-methionine</name>
        <dbReference type="ChEBI" id="CHEBI:59789"/>
    </ligand>
</feature>
<accession>A0AAF0FCP9</accession>
<name>A0AAF0FCP9_9BASI</name>
<organism evidence="2 3">
    <name type="scientific">Malassezia psittaci</name>
    <dbReference type="NCBI Taxonomy" id="1821823"/>
    <lineage>
        <taxon>Eukaryota</taxon>
        <taxon>Fungi</taxon>
        <taxon>Dikarya</taxon>
        <taxon>Basidiomycota</taxon>
        <taxon>Ustilaginomycotina</taxon>
        <taxon>Malasseziomycetes</taxon>
        <taxon>Malasseziales</taxon>
        <taxon>Malasseziaceae</taxon>
        <taxon>Malassezia</taxon>
    </lineage>
</organism>
<feature type="binding site" evidence="1">
    <location>
        <position position="95"/>
    </location>
    <ligand>
        <name>S-adenosyl-L-methionine</name>
        <dbReference type="ChEBI" id="CHEBI:59789"/>
    </ligand>
</feature>
<dbReference type="PANTHER" id="PTHR14614:SF132">
    <property type="entry name" value="PROTEIN-LYSINE METHYLTRANSFERASE C42C1.13"/>
    <property type="match status" value="1"/>
</dbReference>
<dbReference type="GO" id="GO:0016279">
    <property type="term" value="F:protein-lysine N-methyltransferase activity"/>
    <property type="evidence" value="ECO:0007669"/>
    <property type="project" value="UniProtKB-UniRule"/>
</dbReference>
<evidence type="ECO:0000313" key="3">
    <source>
        <dbReference type="Proteomes" id="UP001214628"/>
    </source>
</evidence>
<sequence length="286" mass="32465">MEVAWLFGRGEDSLPPSPEIQPKNEDALIPEQIESILGKRAEITYYSDGKRPPVTTIEHSENLSPTVRNEIYDDQPCFTILLTLNMKSGCGGTIWPAAEVLGAYIASIMTRTNTSHSSHPWRGKTVVELGSGTGLIGFLVAKIGAGATTWITDQVPMLPLMEENAKLNKHSMLDPCYIAELNWYVLCLFRGDPIPNEVPHKPDVLLLADCVYREEAFQPLVDTMYDLASKETEILFSYHKRRKADKRFFGMLKKHFTYDHVDDDDPQRRTAYNREGTFLMRMHLRS</sequence>
<keyword evidence="1" id="KW-0963">Cytoplasm</keyword>
<keyword evidence="1" id="KW-0489">Methyltransferase</keyword>
<dbReference type="EC" id="2.1.1.-" evidence="1"/>
<feature type="binding site" evidence="1">
    <location>
        <position position="183"/>
    </location>
    <ligand>
        <name>S-adenosyl-L-methionine</name>
        <dbReference type="ChEBI" id="CHEBI:59789"/>
    </ligand>
</feature>
<keyword evidence="1" id="KW-0949">S-adenosyl-L-methionine</keyword>
<keyword evidence="1" id="KW-0808">Transferase</keyword>
<comment type="subcellular location">
    <subcellularLocation>
        <location evidence="1">Cytoplasm</location>
    </subcellularLocation>
</comment>
<feature type="binding site" evidence="1">
    <location>
        <position position="208"/>
    </location>
    <ligand>
        <name>S-adenosyl-L-methionine</name>
        <dbReference type="ChEBI" id="CHEBI:59789"/>
    </ligand>
</feature>
<dbReference type="GO" id="GO:0032259">
    <property type="term" value="P:methylation"/>
    <property type="evidence" value="ECO:0007669"/>
    <property type="project" value="UniProtKB-KW"/>
</dbReference>
<reference evidence="2" key="1">
    <citation type="submission" date="2023-02" db="EMBL/GenBank/DDBJ databases">
        <title>Mating type loci evolution in Malassezia.</title>
        <authorList>
            <person name="Coelho M.A."/>
        </authorList>
    </citation>
    <scope>NUCLEOTIDE SEQUENCE</scope>
    <source>
        <strain evidence="2">CBS 14136</strain>
    </source>
</reference>
<evidence type="ECO:0000313" key="2">
    <source>
        <dbReference type="EMBL" id="WFD42473.1"/>
    </source>
</evidence>
<dbReference type="SUPFAM" id="SSF53335">
    <property type="entry name" value="S-adenosyl-L-methionine-dependent methyltransferases"/>
    <property type="match status" value="1"/>
</dbReference>
<protein>
    <recommendedName>
        <fullName evidence="1">Protein-lysine N-methyltransferase EFM6</fullName>
        <ecNumber evidence="1">2.1.1.-</ecNumber>
    </recommendedName>
    <alternativeName>
        <fullName evidence="1">Elongation factor methyltransferase 6</fullName>
    </alternativeName>
</protein>
<feature type="binding site" evidence="1">
    <location>
        <begin position="130"/>
        <end position="132"/>
    </location>
    <ligand>
        <name>S-adenosyl-L-methionine</name>
        <dbReference type="ChEBI" id="CHEBI:59789"/>
    </ligand>
</feature>
<dbReference type="HAMAP" id="MF_03198">
    <property type="entry name" value="Methyltr_EFM6"/>
    <property type="match status" value="1"/>
</dbReference>
<dbReference type="Gene3D" id="3.40.50.150">
    <property type="entry name" value="Vaccinia Virus protein VP39"/>
    <property type="match status" value="1"/>
</dbReference>
<gene>
    <name evidence="1 2" type="primary">EFM6</name>
    <name evidence="2" type="ORF">MPSI1_001118</name>
</gene>
<comment type="function">
    <text evidence="1">S-adenosyl-L-methionine-dependent protein-lysine N-methyltransferase that methylates elongation factor 1-alpha.</text>
</comment>
<dbReference type="Proteomes" id="UP001214628">
    <property type="component" value="Chromosome 1"/>
</dbReference>
<dbReference type="InterPro" id="IPR019410">
    <property type="entry name" value="Methyltransf_16"/>
</dbReference>
<proteinExistence type="inferred from homology"/>
<dbReference type="InterPro" id="IPR033684">
    <property type="entry name" value="EFM6"/>
</dbReference>
<keyword evidence="3" id="KW-1185">Reference proteome</keyword>
<dbReference type="PANTHER" id="PTHR14614">
    <property type="entry name" value="HEPATOCELLULAR CARCINOMA-ASSOCIATED ANTIGEN"/>
    <property type="match status" value="1"/>
</dbReference>
<dbReference type="AlphaFoldDB" id="A0AAF0FCP9"/>
<dbReference type="EMBL" id="CP118375">
    <property type="protein sequence ID" value="WFD42473.1"/>
    <property type="molecule type" value="Genomic_DNA"/>
</dbReference>
<comment type="similarity">
    <text evidence="1">Belongs to the class I-like SAM-binding methyltransferase superfamily. METTL21 family. EFM6 subfamily.</text>
</comment>